<dbReference type="EMBL" id="CM046388">
    <property type="protein sequence ID" value="KAI8571556.1"/>
    <property type="molecule type" value="Genomic_DNA"/>
</dbReference>
<gene>
    <name evidence="1" type="ORF">RHMOL_Rhmol01G0129100</name>
</gene>
<sequence>MIPFESFVTYVTSISCMSHASSLYMTCLLVDVIPGIPVLIPLSRPHSIIGRAVVVHANLDD</sequence>
<evidence type="ECO:0000313" key="2">
    <source>
        <dbReference type="Proteomes" id="UP001062846"/>
    </source>
</evidence>
<dbReference type="Proteomes" id="UP001062846">
    <property type="component" value="Chromosome 1"/>
</dbReference>
<keyword evidence="2" id="KW-1185">Reference proteome</keyword>
<protein>
    <submittedName>
        <fullName evidence="1">Uncharacterized protein</fullName>
    </submittedName>
</protein>
<proteinExistence type="predicted"/>
<comment type="caution">
    <text evidence="1">The sequence shown here is derived from an EMBL/GenBank/DDBJ whole genome shotgun (WGS) entry which is preliminary data.</text>
</comment>
<name>A0ACC0Q159_RHOML</name>
<organism evidence="1 2">
    <name type="scientific">Rhododendron molle</name>
    <name type="common">Chinese azalea</name>
    <name type="synonym">Azalea mollis</name>
    <dbReference type="NCBI Taxonomy" id="49168"/>
    <lineage>
        <taxon>Eukaryota</taxon>
        <taxon>Viridiplantae</taxon>
        <taxon>Streptophyta</taxon>
        <taxon>Embryophyta</taxon>
        <taxon>Tracheophyta</taxon>
        <taxon>Spermatophyta</taxon>
        <taxon>Magnoliopsida</taxon>
        <taxon>eudicotyledons</taxon>
        <taxon>Gunneridae</taxon>
        <taxon>Pentapetalae</taxon>
        <taxon>asterids</taxon>
        <taxon>Ericales</taxon>
        <taxon>Ericaceae</taxon>
        <taxon>Ericoideae</taxon>
        <taxon>Rhodoreae</taxon>
        <taxon>Rhododendron</taxon>
    </lineage>
</organism>
<accession>A0ACC0Q159</accession>
<evidence type="ECO:0000313" key="1">
    <source>
        <dbReference type="EMBL" id="KAI8571556.1"/>
    </source>
</evidence>
<reference evidence="1" key="1">
    <citation type="submission" date="2022-02" db="EMBL/GenBank/DDBJ databases">
        <title>Plant Genome Project.</title>
        <authorList>
            <person name="Zhang R.-G."/>
        </authorList>
    </citation>
    <scope>NUCLEOTIDE SEQUENCE</scope>
    <source>
        <strain evidence="1">AT1</strain>
    </source>
</reference>